<proteinExistence type="predicted"/>
<accession>X1N8K8</accession>
<comment type="caution">
    <text evidence="1">The sequence shown here is derived from an EMBL/GenBank/DDBJ whole genome shotgun (WGS) entry which is preliminary data.</text>
</comment>
<protein>
    <submittedName>
        <fullName evidence="1">Uncharacterized protein</fullName>
    </submittedName>
</protein>
<dbReference type="AlphaFoldDB" id="X1N8K8"/>
<gene>
    <name evidence="1" type="ORF">S06H3_37822</name>
</gene>
<organism evidence="1">
    <name type="scientific">marine sediment metagenome</name>
    <dbReference type="NCBI Taxonomy" id="412755"/>
    <lineage>
        <taxon>unclassified sequences</taxon>
        <taxon>metagenomes</taxon>
        <taxon>ecological metagenomes</taxon>
    </lineage>
</organism>
<dbReference type="EMBL" id="BARV01023008">
    <property type="protein sequence ID" value="GAI26516.1"/>
    <property type="molecule type" value="Genomic_DNA"/>
</dbReference>
<evidence type="ECO:0000313" key="1">
    <source>
        <dbReference type="EMBL" id="GAI26516.1"/>
    </source>
</evidence>
<sequence length="38" mass="4455">LPFTLEEMQAWLRRDHEKEGRPVKTVQCSTAPFAEKPK</sequence>
<feature type="non-terminal residue" evidence="1">
    <location>
        <position position="1"/>
    </location>
</feature>
<name>X1N8K8_9ZZZZ</name>
<reference evidence="1" key="1">
    <citation type="journal article" date="2014" name="Front. Microbiol.">
        <title>High frequency of phylogenetically diverse reductive dehalogenase-homologous genes in deep subseafloor sedimentary metagenomes.</title>
        <authorList>
            <person name="Kawai M."/>
            <person name="Futagami T."/>
            <person name="Toyoda A."/>
            <person name="Takaki Y."/>
            <person name="Nishi S."/>
            <person name="Hori S."/>
            <person name="Arai W."/>
            <person name="Tsubouchi T."/>
            <person name="Morono Y."/>
            <person name="Uchiyama I."/>
            <person name="Ito T."/>
            <person name="Fujiyama A."/>
            <person name="Inagaki F."/>
            <person name="Takami H."/>
        </authorList>
    </citation>
    <scope>NUCLEOTIDE SEQUENCE</scope>
    <source>
        <strain evidence="1">Expedition CK06-06</strain>
    </source>
</reference>